<dbReference type="VEuPathDB" id="FungiDB:MMYC01_208560"/>
<protein>
    <submittedName>
        <fullName evidence="1">Uncharacterized protein</fullName>
    </submittedName>
</protein>
<keyword evidence="2" id="KW-1185">Reference proteome</keyword>
<dbReference type="OrthoDB" id="10067381at2759"/>
<accession>A0A175VT16</accession>
<dbReference type="AlphaFoldDB" id="A0A175VT16"/>
<gene>
    <name evidence="1" type="ORF">MMYC01_208560</name>
</gene>
<proteinExistence type="predicted"/>
<dbReference type="Gene3D" id="3.30.760.10">
    <property type="entry name" value="RNA Cap, Translation Initiation Factor Eif4e"/>
    <property type="match status" value="1"/>
</dbReference>
<dbReference type="InterPro" id="IPR023398">
    <property type="entry name" value="TIF_eIF4e-like"/>
</dbReference>
<organism evidence="1 2">
    <name type="scientific">Madurella mycetomatis</name>
    <dbReference type="NCBI Taxonomy" id="100816"/>
    <lineage>
        <taxon>Eukaryota</taxon>
        <taxon>Fungi</taxon>
        <taxon>Dikarya</taxon>
        <taxon>Ascomycota</taxon>
        <taxon>Pezizomycotina</taxon>
        <taxon>Sordariomycetes</taxon>
        <taxon>Sordariomycetidae</taxon>
        <taxon>Sordariales</taxon>
        <taxon>Sordariales incertae sedis</taxon>
        <taxon>Madurella</taxon>
    </lineage>
</organism>
<sequence>MEDVGWVLLALDEVGLIETVPGRARQIIYKCDVYTCLKIYKGKEYQLPVSIYRSSDVLPGGRRVAEKGRSLMLRKLL</sequence>
<dbReference type="SUPFAM" id="SSF55418">
    <property type="entry name" value="eIF4e-like"/>
    <property type="match status" value="1"/>
</dbReference>
<dbReference type="Proteomes" id="UP000078237">
    <property type="component" value="Unassembled WGS sequence"/>
</dbReference>
<evidence type="ECO:0000313" key="2">
    <source>
        <dbReference type="Proteomes" id="UP000078237"/>
    </source>
</evidence>
<comment type="caution">
    <text evidence="1">The sequence shown here is derived from an EMBL/GenBank/DDBJ whole genome shotgun (WGS) entry which is preliminary data.</text>
</comment>
<name>A0A175VT16_9PEZI</name>
<reference evidence="1 2" key="1">
    <citation type="journal article" date="2016" name="Genome Announc.">
        <title>Genome Sequence of Madurella mycetomatis mm55, Isolated from a Human Mycetoma Case in Sudan.</title>
        <authorList>
            <person name="Smit S."/>
            <person name="Derks M.F."/>
            <person name="Bervoets S."/>
            <person name="Fahal A."/>
            <person name="van Leeuwen W."/>
            <person name="van Belkum A."/>
            <person name="van de Sande W.W."/>
        </authorList>
    </citation>
    <scope>NUCLEOTIDE SEQUENCE [LARGE SCALE GENOMIC DNA]</scope>
    <source>
        <strain evidence="2">mm55</strain>
    </source>
</reference>
<evidence type="ECO:0000313" key="1">
    <source>
        <dbReference type="EMBL" id="KXX74301.1"/>
    </source>
</evidence>
<dbReference type="EMBL" id="LCTW02000367">
    <property type="protein sequence ID" value="KXX74301.1"/>
    <property type="molecule type" value="Genomic_DNA"/>
</dbReference>